<feature type="non-terminal residue" evidence="2">
    <location>
        <position position="1"/>
    </location>
</feature>
<sequence length="47" mass="5306">EDADRRADQEDAGVVDGVHERAHDEAAREERDPDGRALTYCTMDETM</sequence>
<dbReference type="Proteomes" id="UP000441208">
    <property type="component" value="Unassembled WGS sequence"/>
</dbReference>
<evidence type="ECO:0000256" key="1">
    <source>
        <dbReference type="SAM" id="MobiDB-lite"/>
    </source>
</evidence>
<dbReference type="AlphaFoldDB" id="A0A6A3PV81"/>
<comment type="caution">
    <text evidence="2">The sequence shown here is derived from an EMBL/GenBank/DDBJ whole genome shotgun (WGS) entry which is preliminary data.</text>
</comment>
<reference evidence="2 3" key="1">
    <citation type="submission" date="2018-08" db="EMBL/GenBank/DDBJ databases">
        <title>Genomic investigation of the strawberry pathogen Phytophthora fragariae indicates pathogenicity is determined by transcriptional variation in three key races.</title>
        <authorList>
            <person name="Adams T.M."/>
            <person name="Armitage A.D."/>
            <person name="Sobczyk M.K."/>
            <person name="Bates H.J."/>
            <person name="Dunwell J.M."/>
            <person name="Nellist C.F."/>
            <person name="Harrison R.J."/>
        </authorList>
    </citation>
    <scope>NUCLEOTIDE SEQUENCE [LARGE SCALE GENOMIC DNA]</scope>
    <source>
        <strain evidence="2 3">NOV-71</strain>
    </source>
</reference>
<name>A0A6A3PV81_9STRA</name>
<evidence type="ECO:0000313" key="3">
    <source>
        <dbReference type="Proteomes" id="UP000441208"/>
    </source>
</evidence>
<protein>
    <submittedName>
        <fullName evidence="2">Uncharacterized protein</fullName>
    </submittedName>
</protein>
<feature type="compositionally biased region" description="Basic and acidic residues" evidence="1">
    <location>
        <begin position="17"/>
        <end position="35"/>
    </location>
</feature>
<organism evidence="2 3">
    <name type="scientific">Phytophthora fragariae</name>
    <dbReference type="NCBI Taxonomy" id="53985"/>
    <lineage>
        <taxon>Eukaryota</taxon>
        <taxon>Sar</taxon>
        <taxon>Stramenopiles</taxon>
        <taxon>Oomycota</taxon>
        <taxon>Peronosporomycetes</taxon>
        <taxon>Peronosporales</taxon>
        <taxon>Peronosporaceae</taxon>
        <taxon>Phytophthora</taxon>
    </lineage>
</organism>
<proteinExistence type="predicted"/>
<feature type="region of interest" description="Disordered" evidence="1">
    <location>
        <begin position="1"/>
        <end position="47"/>
    </location>
</feature>
<gene>
    <name evidence="2" type="ORF">PF007_g30729</name>
</gene>
<dbReference type="EMBL" id="QXFZ01005791">
    <property type="protein sequence ID" value="KAE9060076.1"/>
    <property type="molecule type" value="Genomic_DNA"/>
</dbReference>
<evidence type="ECO:0000313" key="2">
    <source>
        <dbReference type="EMBL" id="KAE9060076.1"/>
    </source>
</evidence>
<accession>A0A6A3PV81</accession>